<evidence type="ECO:0000313" key="2">
    <source>
        <dbReference type="EMBL" id="KAB1636183.1"/>
    </source>
</evidence>
<gene>
    <name evidence="2" type="ORF">F8O03_16805</name>
</gene>
<dbReference type="PANTHER" id="PTHR43162">
    <property type="match status" value="1"/>
</dbReference>
<dbReference type="SUPFAM" id="SSF51735">
    <property type="entry name" value="NAD(P)-binding Rossmann-fold domains"/>
    <property type="match status" value="1"/>
</dbReference>
<proteinExistence type="predicted"/>
<dbReference type="InterPro" id="IPR008030">
    <property type="entry name" value="NmrA-like"/>
</dbReference>
<keyword evidence="3" id="KW-1185">Reference proteome</keyword>
<evidence type="ECO:0000259" key="1">
    <source>
        <dbReference type="Pfam" id="PF05368"/>
    </source>
</evidence>
<comment type="caution">
    <text evidence="2">The sequence shown here is derived from an EMBL/GenBank/DDBJ whole genome shotgun (WGS) entry which is preliminary data.</text>
</comment>
<reference evidence="2 3" key="1">
    <citation type="submission" date="2019-09" db="EMBL/GenBank/DDBJ databases">
        <title>Phylogeny of genus Pseudoclavibacter and closely related genus.</title>
        <authorList>
            <person name="Li Y."/>
        </authorList>
    </citation>
    <scope>NUCLEOTIDE SEQUENCE [LARGE SCALE GENOMIC DNA]</scope>
    <source>
        <strain evidence="2 3">THG-MD12</strain>
    </source>
</reference>
<organism evidence="2 3">
    <name type="scientific">Pseudoclavibacter terrae</name>
    <dbReference type="NCBI Taxonomy" id="1530195"/>
    <lineage>
        <taxon>Bacteria</taxon>
        <taxon>Bacillati</taxon>
        <taxon>Actinomycetota</taxon>
        <taxon>Actinomycetes</taxon>
        <taxon>Micrococcales</taxon>
        <taxon>Microbacteriaceae</taxon>
        <taxon>Pseudoclavibacter</taxon>
    </lineage>
</organism>
<accession>A0A7J5AXI6</accession>
<feature type="domain" description="NmrA-like" evidence="1">
    <location>
        <begin position="4"/>
        <end position="220"/>
    </location>
</feature>
<dbReference type="OrthoDB" id="319724at2"/>
<protein>
    <submittedName>
        <fullName evidence="2">NAD(P)H-binding protein</fullName>
    </submittedName>
</protein>
<dbReference type="Pfam" id="PF05368">
    <property type="entry name" value="NmrA"/>
    <property type="match status" value="1"/>
</dbReference>
<dbReference type="RefSeq" id="WP_151424892.1">
    <property type="nucleotide sequence ID" value="NZ_WBJX01000007.1"/>
</dbReference>
<dbReference type="InterPro" id="IPR051604">
    <property type="entry name" value="Ergot_Alk_Oxidoreductase"/>
</dbReference>
<dbReference type="PANTHER" id="PTHR43162:SF1">
    <property type="entry name" value="PRESTALK A DIFFERENTIATION PROTEIN A"/>
    <property type="match status" value="1"/>
</dbReference>
<sequence>MTYLIHGATGAQGAPVAAALTAAGLDVTAAVRTPSTYEGPGAAVAVDFTDTASLTSAYRDVGGVFVHLPIGSPAQQLAAATAVADAAEASRPARVVVSTSGYTLEDPESALAVLVRRLDEAGISTAVVQPRLYLENLLLPFVAGPAKERGVLSYPIREDYAVSWSSHLDVADVVVGLLRDSSITGIVGVGALPGLLGKDLAATFEARLGQPVSFESRDPDDFGTDLARLIGPGAAPVVDSYKWRATQPDEVIDEATSAQQRLGISPRSVTDWLGQMGV</sequence>
<evidence type="ECO:0000313" key="3">
    <source>
        <dbReference type="Proteomes" id="UP000490386"/>
    </source>
</evidence>
<dbReference type="AlphaFoldDB" id="A0A7J5AXI6"/>
<name>A0A7J5AXI6_9MICO</name>
<dbReference type="EMBL" id="WBJX01000007">
    <property type="protein sequence ID" value="KAB1636183.1"/>
    <property type="molecule type" value="Genomic_DNA"/>
</dbReference>
<dbReference type="Proteomes" id="UP000490386">
    <property type="component" value="Unassembled WGS sequence"/>
</dbReference>
<dbReference type="InterPro" id="IPR036291">
    <property type="entry name" value="NAD(P)-bd_dom_sf"/>
</dbReference>
<dbReference type="Gene3D" id="3.40.50.720">
    <property type="entry name" value="NAD(P)-binding Rossmann-like Domain"/>
    <property type="match status" value="1"/>
</dbReference>